<gene>
    <name evidence="6" type="ORF">GCM10007276_14560</name>
</gene>
<dbReference type="SMART" id="SM00382">
    <property type="entry name" value="AAA"/>
    <property type="match status" value="1"/>
</dbReference>
<evidence type="ECO:0000256" key="4">
    <source>
        <dbReference type="ARBA" id="ARBA00022840"/>
    </source>
</evidence>
<evidence type="ECO:0000256" key="3">
    <source>
        <dbReference type="ARBA" id="ARBA00022741"/>
    </source>
</evidence>
<dbReference type="SUPFAM" id="SSF50331">
    <property type="entry name" value="MOP-like"/>
    <property type="match status" value="1"/>
</dbReference>
<reference evidence="6" key="1">
    <citation type="journal article" date="2014" name="Int. J. Syst. Evol. Microbiol.">
        <title>Complete genome sequence of Corynebacterium casei LMG S-19264T (=DSM 44701T), isolated from a smear-ripened cheese.</title>
        <authorList>
            <consortium name="US DOE Joint Genome Institute (JGI-PGF)"/>
            <person name="Walter F."/>
            <person name="Albersmeier A."/>
            <person name="Kalinowski J."/>
            <person name="Ruckert C."/>
        </authorList>
    </citation>
    <scope>NUCLEOTIDE SEQUENCE</scope>
    <source>
        <strain evidence="6">CCM 7684</strain>
    </source>
</reference>
<organism evidence="6 7">
    <name type="scientific">Agaricicola taiwanensis</name>
    <dbReference type="NCBI Taxonomy" id="591372"/>
    <lineage>
        <taxon>Bacteria</taxon>
        <taxon>Pseudomonadati</taxon>
        <taxon>Pseudomonadota</taxon>
        <taxon>Alphaproteobacteria</taxon>
        <taxon>Rhodobacterales</taxon>
        <taxon>Paracoccaceae</taxon>
        <taxon>Agaricicola</taxon>
    </lineage>
</organism>
<dbReference type="GO" id="GO:0016887">
    <property type="term" value="F:ATP hydrolysis activity"/>
    <property type="evidence" value="ECO:0007669"/>
    <property type="project" value="InterPro"/>
</dbReference>
<dbReference type="InterPro" id="IPR017871">
    <property type="entry name" value="ABC_transporter-like_CS"/>
</dbReference>
<dbReference type="GO" id="GO:0043190">
    <property type="term" value="C:ATP-binding cassette (ABC) transporter complex"/>
    <property type="evidence" value="ECO:0007669"/>
    <property type="project" value="InterPro"/>
</dbReference>
<dbReference type="GO" id="GO:0005524">
    <property type="term" value="F:ATP binding"/>
    <property type="evidence" value="ECO:0007669"/>
    <property type="project" value="UniProtKB-KW"/>
</dbReference>
<accession>A0A8J2VRX3</accession>
<dbReference type="Pfam" id="PF00005">
    <property type="entry name" value="ABC_tran"/>
    <property type="match status" value="1"/>
</dbReference>
<dbReference type="Proteomes" id="UP000602745">
    <property type="component" value="Unassembled WGS sequence"/>
</dbReference>
<dbReference type="FunFam" id="3.40.50.300:FF:000042">
    <property type="entry name" value="Maltose/maltodextrin ABC transporter, ATP-binding protein"/>
    <property type="match status" value="1"/>
</dbReference>
<keyword evidence="4 6" id="KW-0067">ATP-binding</keyword>
<dbReference type="SUPFAM" id="SSF52540">
    <property type="entry name" value="P-loop containing nucleoside triphosphate hydrolases"/>
    <property type="match status" value="1"/>
</dbReference>
<dbReference type="GO" id="GO:0140359">
    <property type="term" value="F:ABC-type transporter activity"/>
    <property type="evidence" value="ECO:0007669"/>
    <property type="project" value="UniProtKB-ARBA"/>
</dbReference>
<dbReference type="PANTHER" id="PTHR42781">
    <property type="entry name" value="SPERMIDINE/PUTRESCINE IMPORT ATP-BINDING PROTEIN POTA"/>
    <property type="match status" value="1"/>
</dbReference>
<dbReference type="AlphaFoldDB" id="A0A8J2VRX3"/>
<dbReference type="InterPro" id="IPR027417">
    <property type="entry name" value="P-loop_NTPase"/>
</dbReference>
<reference evidence="6" key="2">
    <citation type="submission" date="2020-09" db="EMBL/GenBank/DDBJ databases">
        <authorList>
            <person name="Sun Q."/>
            <person name="Sedlacek I."/>
        </authorList>
    </citation>
    <scope>NUCLEOTIDE SEQUENCE</scope>
    <source>
        <strain evidence="6">CCM 7684</strain>
    </source>
</reference>
<dbReference type="Gene3D" id="3.40.50.300">
    <property type="entry name" value="P-loop containing nucleotide triphosphate hydrolases"/>
    <property type="match status" value="1"/>
</dbReference>
<dbReference type="Pfam" id="PF08402">
    <property type="entry name" value="TOBE_2"/>
    <property type="match status" value="1"/>
</dbReference>
<dbReference type="InterPro" id="IPR003439">
    <property type="entry name" value="ABC_transporter-like_ATP-bd"/>
</dbReference>
<dbReference type="InterPro" id="IPR013611">
    <property type="entry name" value="Transp-assoc_OB_typ2"/>
</dbReference>
<dbReference type="Gene3D" id="2.40.50.100">
    <property type="match status" value="1"/>
</dbReference>
<proteinExistence type="inferred from homology"/>
<protein>
    <submittedName>
        <fullName evidence="6">ABC transporter ATP-binding protein</fullName>
    </submittedName>
</protein>
<comment type="similarity">
    <text evidence="1">Belongs to the ABC transporter superfamily.</text>
</comment>
<keyword evidence="7" id="KW-1185">Reference proteome</keyword>
<evidence type="ECO:0000259" key="5">
    <source>
        <dbReference type="PROSITE" id="PS50893"/>
    </source>
</evidence>
<sequence>MRKSCNIMNLQKNFGSFTAVADLTLDIDEGEFIVMLGPSGCGKTTTLRLIAGLEKPDAGSITINGQEMFNGARKTFVPPERRGIGMMFQSYAIWPHMTVFENVAYPLRVRRLPKSEIEERVKGALRVVGLETAMERSATLLSGGQMQRVALARAIVFEPQLLLFDEPLSNLDLKLRERLRLELKDLVRRTGLTSIYVTHDQLEATELADRIVVMDGGHVVQVGTPAELYRTPKTRFVAEFISSANIFPATISSKAADGLQQASTSCGRILTGSAERSLPVGQNVDVVIHPEDCELSKTATSERCVEVKISTVRYQGTATRYCVDWQGSPFEVAAQGTVSGFADGERAYLHLPPVNARFIPAEL</sequence>
<dbReference type="PROSITE" id="PS50893">
    <property type="entry name" value="ABC_TRANSPORTER_2"/>
    <property type="match status" value="1"/>
</dbReference>
<feature type="domain" description="ABC transporter" evidence="5">
    <location>
        <begin position="5"/>
        <end position="241"/>
    </location>
</feature>
<keyword evidence="3" id="KW-0547">Nucleotide-binding</keyword>
<name>A0A8J2VRX3_9RHOB</name>
<dbReference type="InterPro" id="IPR003593">
    <property type="entry name" value="AAA+_ATPase"/>
</dbReference>
<evidence type="ECO:0000256" key="2">
    <source>
        <dbReference type="ARBA" id="ARBA00022448"/>
    </source>
</evidence>
<dbReference type="InterPro" id="IPR050093">
    <property type="entry name" value="ABC_SmlMolc_Importer"/>
</dbReference>
<dbReference type="PANTHER" id="PTHR42781:SF4">
    <property type="entry name" value="SPERMIDINE_PUTRESCINE IMPORT ATP-BINDING PROTEIN POTA"/>
    <property type="match status" value="1"/>
</dbReference>
<evidence type="ECO:0000256" key="1">
    <source>
        <dbReference type="ARBA" id="ARBA00005417"/>
    </source>
</evidence>
<dbReference type="PROSITE" id="PS00211">
    <property type="entry name" value="ABC_TRANSPORTER_1"/>
    <property type="match status" value="1"/>
</dbReference>
<dbReference type="InterPro" id="IPR008995">
    <property type="entry name" value="Mo/tungstate-bd_C_term_dom"/>
</dbReference>
<evidence type="ECO:0000313" key="7">
    <source>
        <dbReference type="Proteomes" id="UP000602745"/>
    </source>
</evidence>
<keyword evidence="2" id="KW-0813">Transport</keyword>
<dbReference type="EMBL" id="BMCP01000001">
    <property type="protein sequence ID" value="GGE38240.1"/>
    <property type="molecule type" value="Genomic_DNA"/>
</dbReference>
<comment type="caution">
    <text evidence="6">The sequence shown here is derived from an EMBL/GenBank/DDBJ whole genome shotgun (WGS) entry which is preliminary data.</text>
</comment>
<evidence type="ECO:0000313" key="6">
    <source>
        <dbReference type="EMBL" id="GGE38240.1"/>
    </source>
</evidence>